<proteinExistence type="predicted"/>
<keyword evidence="2" id="KW-1185">Reference proteome</keyword>
<dbReference type="AlphaFoldDB" id="W4LW73"/>
<reference evidence="1 2" key="1">
    <citation type="journal article" date="2014" name="Nature">
        <title>An environmental bacterial taxon with a large and distinct metabolic repertoire.</title>
        <authorList>
            <person name="Wilson M.C."/>
            <person name="Mori T."/>
            <person name="Ruckert C."/>
            <person name="Uria A.R."/>
            <person name="Helf M.J."/>
            <person name="Takada K."/>
            <person name="Gernert C."/>
            <person name="Steffens U.A."/>
            <person name="Heycke N."/>
            <person name="Schmitt S."/>
            <person name="Rinke C."/>
            <person name="Helfrich E.J."/>
            <person name="Brachmann A.O."/>
            <person name="Gurgui C."/>
            <person name="Wakimoto T."/>
            <person name="Kracht M."/>
            <person name="Crusemann M."/>
            <person name="Hentschel U."/>
            <person name="Abe I."/>
            <person name="Matsunaga S."/>
            <person name="Kalinowski J."/>
            <person name="Takeyama H."/>
            <person name="Piel J."/>
        </authorList>
    </citation>
    <scope>NUCLEOTIDE SEQUENCE [LARGE SCALE GENOMIC DNA]</scope>
    <source>
        <strain evidence="2">TSY1</strain>
    </source>
</reference>
<accession>W4LW73</accession>
<evidence type="ECO:0000313" key="1">
    <source>
        <dbReference type="EMBL" id="ETX02339.1"/>
    </source>
</evidence>
<name>W4LW73_ENTF1</name>
<dbReference type="InterPro" id="IPR008792">
    <property type="entry name" value="PQQD"/>
</dbReference>
<dbReference type="InterPro" id="IPR041881">
    <property type="entry name" value="PqqD_sf"/>
</dbReference>
<organism evidence="1 2">
    <name type="scientific">Entotheonella factor</name>
    <dbReference type="NCBI Taxonomy" id="1429438"/>
    <lineage>
        <taxon>Bacteria</taxon>
        <taxon>Pseudomonadati</taxon>
        <taxon>Nitrospinota/Tectimicrobiota group</taxon>
        <taxon>Candidatus Tectimicrobiota</taxon>
        <taxon>Candidatus Entotheonellia</taxon>
        <taxon>Candidatus Entotheonellales</taxon>
        <taxon>Candidatus Entotheonellaceae</taxon>
        <taxon>Candidatus Entotheonella</taxon>
    </lineage>
</organism>
<dbReference type="EMBL" id="AZHW01000154">
    <property type="protein sequence ID" value="ETX02339.1"/>
    <property type="molecule type" value="Genomic_DNA"/>
</dbReference>
<evidence type="ECO:0000313" key="2">
    <source>
        <dbReference type="Proteomes" id="UP000019141"/>
    </source>
</evidence>
<dbReference type="Pfam" id="PF05402">
    <property type="entry name" value="PqqD"/>
    <property type="match status" value="1"/>
</dbReference>
<evidence type="ECO:0008006" key="3">
    <source>
        <dbReference type="Google" id="ProtNLM"/>
    </source>
</evidence>
<dbReference type="Gene3D" id="1.10.10.1150">
    <property type="entry name" value="Coenzyme PQQ synthesis protein D (PqqD)"/>
    <property type="match status" value="1"/>
</dbReference>
<dbReference type="HOGENOM" id="CLU_159325_2_2_7"/>
<comment type="caution">
    <text evidence="1">The sequence shown here is derived from an EMBL/GenBank/DDBJ whole genome shotgun (WGS) entry which is preliminary data.</text>
</comment>
<dbReference type="Proteomes" id="UP000019141">
    <property type="component" value="Unassembled WGS sequence"/>
</dbReference>
<protein>
    <recommendedName>
        <fullName evidence="3">PqqD family protein</fullName>
    </recommendedName>
</protein>
<sequence>MQTSLPRQVIPKTDVLFQPLNGESILLNLYTEQYYSLDDVGTRMWELFKAHGHVDTVIQHLLAVYNVEEGHLRRDLAVLIDHLVAAKLVTTEV</sequence>
<gene>
    <name evidence="1" type="ORF">ETSY1_03965</name>
</gene>